<dbReference type="CDD" id="cd00590">
    <property type="entry name" value="RRM_SF"/>
    <property type="match status" value="1"/>
</dbReference>
<sequence>MLDVSASTVKTEEADHESSGSENSSYSETNFEEKLEELETKVMRLIEFVINDINQLKKTSRKKLVKRQESDKENIEQDRWKCRIYVGNIHPLTSIETLRDYFSKCCGEVVNAYFFRTFPTCQNAFVEFKSPLFVEKALKQQHCLSKRGLTVGPAKRRNDNSLKELQSFKAKNTDFKVLRYRPY</sequence>
<keyword evidence="1 2" id="KW-0694">RNA-binding</keyword>
<proteinExistence type="predicted"/>
<evidence type="ECO:0000259" key="4">
    <source>
        <dbReference type="PROSITE" id="PS50102"/>
    </source>
</evidence>
<accession>A0A9N9RSR1</accession>
<dbReference type="EMBL" id="OU895878">
    <property type="protein sequence ID" value="CAG9802545.1"/>
    <property type="molecule type" value="Genomic_DNA"/>
</dbReference>
<dbReference type="AlphaFoldDB" id="A0A9N9RSR1"/>
<feature type="compositionally biased region" description="Low complexity" evidence="3">
    <location>
        <begin position="20"/>
        <end position="29"/>
    </location>
</feature>
<dbReference type="Pfam" id="PF00076">
    <property type="entry name" value="RRM_1"/>
    <property type="match status" value="1"/>
</dbReference>
<dbReference type="InterPro" id="IPR012677">
    <property type="entry name" value="Nucleotide-bd_a/b_plait_sf"/>
</dbReference>
<evidence type="ECO:0000256" key="2">
    <source>
        <dbReference type="PROSITE-ProRule" id="PRU00176"/>
    </source>
</evidence>
<reference evidence="5" key="2">
    <citation type="submission" date="2022-10" db="EMBL/GenBank/DDBJ databases">
        <authorList>
            <consortium name="ENA_rothamsted_submissions"/>
            <consortium name="culmorum"/>
            <person name="King R."/>
        </authorList>
    </citation>
    <scope>NUCLEOTIDE SEQUENCE</scope>
</reference>
<keyword evidence="6" id="KW-1185">Reference proteome</keyword>
<dbReference type="SUPFAM" id="SSF54928">
    <property type="entry name" value="RNA-binding domain, RBD"/>
    <property type="match status" value="1"/>
</dbReference>
<name>A0A9N9RSR1_9DIPT</name>
<evidence type="ECO:0000313" key="6">
    <source>
        <dbReference type="Proteomes" id="UP001153620"/>
    </source>
</evidence>
<dbReference type="GO" id="GO:0003723">
    <property type="term" value="F:RNA binding"/>
    <property type="evidence" value="ECO:0007669"/>
    <property type="project" value="UniProtKB-UniRule"/>
</dbReference>
<dbReference type="Proteomes" id="UP001153620">
    <property type="component" value="Chromosome 2"/>
</dbReference>
<protein>
    <recommendedName>
        <fullName evidence="4">RRM domain-containing protein</fullName>
    </recommendedName>
</protein>
<dbReference type="SMART" id="SM00360">
    <property type="entry name" value="RRM"/>
    <property type="match status" value="1"/>
</dbReference>
<reference evidence="5" key="1">
    <citation type="submission" date="2022-01" db="EMBL/GenBank/DDBJ databases">
        <authorList>
            <person name="King R."/>
        </authorList>
    </citation>
    <scope>NUCLEOTIDE SEQUENCE</scope>
</reference>
<dbReference type="Gene3D" id="3.30.70.330">
    <property type="match status" value="1"/>
</dbReference>
<feature type="compositionally biased region" description="Basic and acidic residues" evidence="3">
    <location>
        <begin position="10"/>
        <end position="19"/>
    </location>
</feature>
<dbReference type="InterPro" id="IPR000504">
    <property type="entry name" value="RRM_dom"/>
</dbReference>
<dbReference type="OrthoDB" id="549243at2759"/>
<feature type="domain" description="RRM" evidence="4">
    <location>
        <begin position="82"/>
        <end position="156"/>
    </location>
</feature>
<dbReference type="InterPro" id="IPR035979">
    <property type="entry name" value="RBD_domain_sf"/>
</dbReference>
<evidence type="ECO:0000256" key="3">
    <source>
        <dbReference type="SAM" id="MobiDB-lite"/>
    </source>
</evidence>
<dbReference type="PROSITE" id="PS50102">
    <property type="entry name" value="RRM"/>
    <property type="match status" value="1"/>
</dbReference>
<evidence type="ECO:0000256" key="1">
    <source>
        <dbReference type="ARBA" id="ARBA00022884"/>
    </source>
</evidence>
<feature type="region of interest" description="Disordered" evidence="3">
    <location>
        <begin position="1"/>
        <end position="32"/>
    </location>
</feature>
<gene>
    <name evidence="5" type="ORF">CHIRRI_LOCUS5452</name>
</gene>
<organism evidence="5 6">
    <name type="scientific">Chironomus riparius</name>
    <dbReference type="NCBI Taxonomy" id="315576"/>
    <lineage>
        <taxon>Eukaryota</taxon>
        <taxon>Metazoa</taxon>
        <taxon>Ecdysozoa</taxon>
        <taxon>Arthropoda</taxon>
        <taxon>Hexapoda</taxon>
        <taxon>Insecta</taxon>
        <taxon>Pterygota</taxon>
        <taxon>Neoptera</taxon>
        <taxon>Endopterygota</taxon>
        <taxon>Diptera</taxon>
        <taxon>Nematocera</taxon>
        <taxon>Chironomoidea</taxon>
        <taxon>Chironomidae</taxon>
        <taxon>Chironominae</taxon>
        <taxon>Chironomus</taxon>
    </lineage>
</organism>
<evidence type="ECO:0000313" key="5">
    <source>
        <dbReference type="EMBL" id="CAG9802545.1"/>
    </source>
</evidence>